<dbReference type="InterPro" id="IPR031751">
    <property type="entry name" value="DUF4735"/>
</dbReference>
<keyword evidence="2" id="KW-1185">Reference proteome</keyword>
<dbReference type="GO" id="GO:0016020">
    <property type="term" value="C:membrane"/>
    <property type="evidence" value="ECO:0007669"/>
    <property type="project" value="TreeGrafter"/>
</dbReference>
<proteinExistence type="predicted"/>
<reference evidence="3" key="1">
    <citation type="submission" date="2016-06" db="UniProtKB">
        <authorList>
            <consortium name="WormBaseParasite"/>
        </authorList>
    </citation>
    <scope>IDENTIFICATION</scope>
</reference>
<sequence length="227" mass="26301">MSDNFVFSGHLIGIEQLLHDEDVHSEIVDEIRDISRFADALASKALSFLAVRDSEYFTQFRYLLQRPFVVNFSHRRTDERFRWKEKQLKANIFDDTMPAALLTEKEINSCFAELVLIGKEGNFSCKLSDECMQQMLSRPGFTGHHLIQQILYVAIAQQKEFLIWSVTFQTPCISVLTHFLLAEHNQTVANFLSEYCTNLIDELNVFMRNPKIVARLSSNGRDLLMEQ</sequence>
<gene>
    <name evidence="1" type="ORF">GPUH_LOCUS21570</name>
</gene>
<dbReference type="PANTHER" id="PTHR33539">
    <property type="entry name" value="UPF0764 PROTEIN C16ORF89"/>
    <property type="match status" value="1"/>
</dbReference>
<dbReference type="Proteomes" id="UP000271098">
    <property type="component" value="Unassembled WGS sequence"/>
</dbReference>
<name>A0A183EKT0_9BILA</name>
<protein>
    <submittedName>
        <fullName evidence="3">HEAT repeat-containing protein 1</fullName>
    </submittedName>
</protein>
<organism evidence="3">
    <name type="scientific">Gongylonema pulchrum</name>
    <dbReference type="NCBI Taxonomy" id="637853"/>
    <lineage>
        <taxon>Eukaryota</taxon>
        <taxon>Metazoa</taxon>
        <taxon>Ecdysozoa</taxon>
        <taxon>Nematoda</taxon>
        <taxon>Chromadorea</taxon>
        <taxon>Rhabditida</taxon>
        <taxon>Spirurina</taxon>
        <taxon>Spiruromorpha</taxon>
        <taxon>Spiruroidea</taxon>
        <taxon>Gongylonematidae</taxon>
        <taxon>Gongylonema</taxon>
    </lineage>
</organism>
<reference evidence="1 2" key="2">
    <citation type="submission" date="2018-11" db="EMBL/GenBank/DDBJ databases">
        <authorList>
            <consortium name="Pathogen Informatics"/>
        </authorList>
    </citation>
    <scope>NUCLEOTIDE SEQUENCE [LARGE SCALE GENOMIC DNA]</scope>
</reference>
<evidence type="ECO:0000313" key="1">
    <source>
        <dbReference type="EMBL" id="VDN38527.1"/>
    </source>
</evidence>
<evidence type="ECO:0000313" key="3">
    <source>
        <dbReference type="WBParaSite" id="GPUH_0002159801-mRNA-1"/>
    </source>
</evidence>
<dbReference type="GO" id="GO:0005829">
    <property type="term" value="C:cytosol"/>
    <property type="evidence" value="ECO:0007669"/>
    <property type="project" value="TreeGrafter"/>
</dbReference>
<dbReference type="Pfam" id="PF15882">
    <property type="entry name" value="DUF4735"/>
    <property type="match status" value="1"/>
</dbReference>
<dbReference type="WBParaSite" id="GPUH_0002159801-mRNA-1">
    <property type="protein sequence ID" value="GPUH_0002159801-mRNA-1"/>
    <property type="gene ID" value="GPUH_0002159801"/>
</dbReference>
<dbReference type="AlphaFoldDB" id="A0A183EKT0"/>
<accession>A0A183EKT0</accession>
<dbReference type="PANTHER" id="PTHR33539:SF1">
    <property type="entry name" value="UPF0764 PROTEIN C16ORF89"/>
    <property type="match status" value="1"/>
</dbReference>
<evidence type="ECO:0000313" key="2">
    <source>
        <dbReference type="Proteomes" id="UP000271098"/>
    </source>
</evidence>
<dbReference type="EMBL" id="UYRT01092922">
    <property type="protein sequence ID" value="VDN38527.1"/>
    <property type="molecule type" value="Genomic_DNA"/>
</dbReference>